<accession>A0A803PWR8</accession>
<keyword evidence="1" id="KW-0812">Transmembrane</keyword>
<evidence type="ECO:0000256" key="1">
    <source>
        <dbReference type="SAM" id="Phobius"/>
    </source>
</evidence>
<dbReference type="EMBL" id="UZAU01000556">
    <property type="status" value="NOT_ANNOTATED_CDS"/>
    <property type="molecule type" value="Genomic_DNA"/>
</dbReference>
<protein>
    <submittedName>
        <fullName evidence="2">Uncharacterized protein</fullName>
    </submittedName>
</protein>
<sequence>MENLDFDRVLARSVSFGPVRLLSKSNGLVPLDLFVPPVDRPVSPVVYLELCLVQSSLVILDKVALIVRLEFPFGGAKFDSRFSLLLFRSSCKSSPGLKPILRNTESVMGLPTTFCLYVLSCLGGFPPLWPLLRLFWSSL</sequence>
<keyword evidence="1" id="KW-1133">Transmembrane helix</keyword>
<proteinExistence type="predicted"/>
<dbReference type="EnsemblPlants" id="evm.model.06.202">
    <property type="protein sequence ID" value="cds.evm.model.06.202"/>
    <property type="gene ID" value="evm.TU.06.202"/>
</dbReference>
<organism evidence="2 3">
    <name type="scientific">Cannabis sativa</name>
    <name type="common">Hemp</name>
    <name type="synonym">Marijuana</name>
    <dbReference type="NCBI Taxonomy" id="3483"/>
    <lineage>
        <taxon>Eukaryota</taxon>
        <taxon>Viridiplantae</taxon>
        <taxon>Streptophyta</taxon>
        <taxon>Embryophyta</taxon>
        <taxon>Tracheophyta</taxon>
        <taxon>Spermatophyta</taxon>
        <taxon>Magnoliopsida</taxon>
        <taxon>eudicotyledons</taxon>
        <taxon>Gunneridae</taxon>
        <taxon>Pentapetalae</taxon>
        <taxon>rosids</taxon>
        <taxon>fabids</taxon>
        <taxon>Rosales</taxon>
        <taxon>Cannabaceae</taxon>
        <taxon>Cannabis</taxon>
    </lineage>
</organism>
<keyword evidence="3" id="KW-1185">Reference proteome</keyword>
<feature type="transmembrane region" description="Helical" evidence="1">
    <location>
        <begin position="107"/>
        <end position="129"/>
    </location>
</feature>
<reference evidence="2" key="1">
    <citation type="submission" date="2018-11" db="EMBL/GenBank/DDBJ databases">
        <authorList>
            <person name="Grassa J C."/>
        </authorList>
    </citation>
    <scope>NUCLEOTIDE SEQUENCE [LARGE SCALE GENOMIC DNA]</scope>
</reference>
<dbReference type="Proteomes" id="UP000596661">
    <property type="component" value="Chromosome 6"/>
</dbReference>
<dbReference type="Gramene" id="evm.model.06.202">
    <property type="protein sequence ID" value="cds.evm.model.06.202"/>
    <property type="gene ID" value="evm.TU.06.202"/>
</dbReference>
<reference evidence="2" key="2">
    <citation type="submission" date="2021-03" db="UniProtKB">
        <authorList>
            <consortium name="EnsemblPlants"/>
        </authorList>
    </citation>
    <scope>IDENTIFICATION</scope>
</reference>
<keyword evidence="1" id="KW-0472">Membrane</keyword>
<evidence type="ECO:0000313" key="3">
    <source>
        <dbReference type="Proteomes" id="UP000596661"/>
    </source>
</evidence>
<name>A0A803PWR8_CANSA</name>
<dbReference type="AlphaFoldDB" id="A0A803PWR8"/>
<evidence type="ECO:0000313" key="2">
    <source>
        <dbReference type="EnsemblPlants" id="cds.evm.model.06.202"/>
    </source>
</evidence>